<feature type="domain" description="Carbohydrate kinase PfkB" evidence="7">
    <location>
        <begin position="19"/>
        <end position="321"/>
    </location>
</feature>
<keyword evidence="5" id="KW-0067">ATP-binding</keyword>
<comment type="similarity">
    <text evidence="1">Belongs to the carbohydrate kinase PfkB family.</text>
</comment>
<gene>
    <name evidence="8" type="ORF">DW322_06150</name>
</gene>
<dbReference type="EMBL" id="QRCM01000001">
    <property type="protein sequence ID" value="TXG89870.1"/>
    <property type="molecule type" value="Genomic_DNA"/>
</dbReference>
<evidence type="ECO:0000313" key="9">
    <source>
        <dbReference type="Proteomes" id="UP000471120"/>
    </source>
</evidence>
<evidence type="ECO:0000256" key="2">
    <source>
        <dbReference type="ARBA" id="ARBA00022679"/>
    </source>
</evidence>
<dbReference type="InterPro" id="IPR002173">
    <property type="entry name" value="Carboh/pur_kinase_PfkB_CS"/>
</dbReference>
<dbReference type="Gene3D" id="3.40.1190.20">
    <property type="match status" value="1"/>
</dbReference>
<keyword evidence="3" id="KW-0547">Nucleotide-binding</keyword>
<feature type="region of interest" description="Disordered" evidence="6">
    <location>
        <begin position="312"/>
        <end position="332"/>
    </location>
</feature>
<keyword evidence="2" id="KW-0808">Transferase</keyword>
<dbReference type="InterPro" id="IPR050306">
    <property type="entry name" value="PfkB_Carbo_kinase"/>
</dbReference>
<name>A0A6P2CD67_9NOCA</name>
<dbReference type="InterPro" id="IPR011611">
    <property type="entry name" value="PfkB_dom"/>
</dbReference>
<sequence length="332" mass="33286">MDGREETALTAGSAPADESVLVVGESLVDIVAPRGGDAHEHVGGSPLNVAVGLGRLGRSVAFLTRFADDARGDRIAAHLAASDVALAPGSVVSGSDGDPDSARTSTALAELDERAGATYTFDLRWALPADVTPPPAGHVHTGSIATLLDPGAEAVRALVAARRPGATVSYDPNVRATLVDDPAAARDRIMQWCALADVVKASDEDLAWLTGGGDPVDTAVALLAPGGPALVVVTRGAQGAVAACGAGIVEVPAVPAEVVDTVGAGDAFMSGLIDALLRAGLLGRGARDRLAAASLDDVRTALEWAARSSALTVARPGADPPSTRDMGQASPA</sequence>
<dbReference type="Proteomes" id="UP000471120">
    <property type="component" value="Unassembled WGS sequence"/>
</dbReference>
<dbReference type="PROSITE" id="PS00584">
    <property type="entry name" value="PFKB_KINASES_2"/>
    <property type="match status" value="1"/>
</dbReference>
<evidence type="ECO:0000313" key="8">
    <source>
        <dbReference type="EMBL" id="TXG89870.1"/>
    </source>
</evidence>
<dbReference type="SUPFAM" id="SSF53613">
    <property type="entry name" value="Ribokinase-like"/>
    <property type="match status" value="1"/>
</dbReference>
<comment type="caution">
    <text evidence="8">The sequence shown here is derived from an EMBL/GenBank/DDBJ whole genome shotgun (WGS) entry which is preliminary data.</text>
</comment>
<dbReference type="CDD" id="cd01167">
    <property type="entry name" value="bac_FRK"/>
    <property type="match status" value="1"/>
</dbReference>
<proteinExistence type="inferred from homology"/>
<dbReference type="InterPro" id="IPR029056">
    <property type="entry name" value="Ribokinase-like"/>
</dbReference>
<dbReference type="Pfam" id="PF00294">
    <property type="entry name" value="PfkB"/>
    <property type="match status" value="1"/>
</dbReference>
<dbReference type="AlphaFoldDB" id="A0A6P2CD67"/>
<organism evidence="8 9">
    <name type="scientific">Rhodococcus rhodnii</name>
    <dbReference type="NCBI Taxonomy" id="38312"/>
    <lineage>
        <taxon>Bacteria</taxon>
        <taxon>Bacillati</taxon>
        <taxon>Actinomycetota</taxon>
        <taxon>Actinomycetes</taxon>
        <taxon>Mycobacteriales</taxon>
        <taxon>Nocardiaceae</taxon>
        <taxon>Rhodococcus</taxon>
    </lineage>
</organism>
<evidence type="ECO:0000256" key="1">
    <source>
        <dbReference type="ARBA" id="ARBA00010688"/>
    </source>
</evidence>
<protein>
    <submittedName>
        <fullName evidence="8">Carbohydrate kinase</fullName>
    </submittedName>
</protein>
<dbReference type="RefSeq" id="WP_010839967.1">
    <property type="nucleotide sequence ID" value="NZ_QRCM01000001.1"/>
</dbReference>
<accession>A0A6P2CD67</accession>
<keyword evidence="4 8" id="KW-0418">Kinase</keyword>
<dbReference type="PANTHER" id="PTHR43085:SF1">
    <property type="entry name" value="PSEUDOURIDINE KINASE-RELATED"/>
    <property type="match status" value="1"/>
</dbReference>
<dbReference type="PANTHER" id="PTHR43085">
    <property type="entry name" value="HEXOKINASE FAMILY MEMBER"/>
    <property type="match status" value="1"/>
</dbReference>
<dbReference type="GO" id="GO:0016301">
    <property type="term" value="F:kinase activity"/>
    <property type="evidence" value="ECO:0007669"/>
    <property type="project" value="UniProtKB-KW"/>
</dbReference>
<evidence type="ECO:0000256" key="5">
    <source>
        <dbReference type="ARBA" id="ARBA00022840"/>
    </source>
</evidence>
<dbReference type="GO" id="GO:0005524">
    <property type="term" value="F:ATP binding"/>
    <property type="evidence" value="ECO:0007669"/>
    <property type="project" value="UniProtKB-KW"/>
</dbReference>
<evidence type="ECO:0000259" key="7">
    <source>
        <dbReference type="Pfam" id="PF00294"/>
    </source>
</evidence>
<reference evidence="8 9" key="1">
    <citation type="submission" date="2018-07" db="EMBL/GenBank/DDBJ databases">
        <title>Genome sequence of Rhodococcus rhodnii ATCC 35071 from Rhodnius prolixus.</title>
        <authorList>
            <person name="Patel V."/>
            <person name="Vogel K.J."/>
        </authorList>
    </citation>
    <scope>NUCLEOTIDE SEQUENCE [LARGE SCALE GENOMIC DNA]</scope>
    <source>
        <strain evidence="8 9">ATCC 35071</strain>
    </source>
</reference>
<evidence type="ECO:0000256" key="6">
    <source>
        <dbReference type="SAM" id="MobiDB-lite"/>
    </source>
</evidence>
<evidence type="ECO:0000256" key="3">
    <source>
        <dbReference type="ARBA" id="ARBA00022741"/>
    </source>
</evidence>
<evidence type="ECO:0000256" key="4">
    <source>
        <dbReference type="ARBA" id="ARBA00022777"/>
    </source>
</evidence>